<proteinExistence type="inferred from homology"/>
<dbReference type="InterPro" id="IPR015860">
    <property type="entry name" value="ABC_transpr_TagH-like"/>
</dbReference>
<dbReference type="SUPFAM" id="SSF52540">
    <property type="entry name" value="P-loop containing nucleoside triphosphate hydrolases"/>
    <property type="match status" value="1"/>
</dbReference>
<keyword evidence="4" id="KW-0067">ATP-binding</keyword>
<dbReference type="SMART" id="SM00382">
    <property type="entry name" value="AAA"/>
    <property type="match status" value="1"/>
</dbReference>
<dbReference type="CDD" id="cd10147">
    <property type="entry name" value="Wzt_C-like"/>
    <property type="match status" value="1"/>
</dbReference>
<evidence type="ECO:0000259" key="5">
    <source>
        <dbReference type="PROSITE" id="PS50893"/>
    </source>
</evidence>
<dbReference type="RefSeq" id="WP_062294868.1">
    <property type="nucleotide sequence ID" value="NZ_CP012036.1"/>
</dbReference>
<reference evidence="7" key="1">
    <citation type="submission" date="2015-07" db="EMBL/GenBank/DDBJ databases">
        <title>Genome Of Nitrogen-Fixing Cyanobacterium Nostoc piscinale CENA21 From Solimoes/Amazon River Floodplain Sediments And Comparative Genomics To Uncover Biosynthetic Natural Products Potential.</title>
        <authorList>
            <person name="Leao T.F."/>
            <person name="Leao P.N."/>
            <person name="Guimaraes P.I."/>
            <person name="de Melo A.G.C."/>
            <person name="Ramos R.T.J."/>
            <person name="Silva A."/>
            <person name="Fiore M.F."/>
            <person name="Schneider M.P.C."/>
        </authorList>
    </citation>
    <scope>NUCLEOTIDE SEQUENCE [LARGE SCALE GENOMIC DNA]</scope>
    <source>
        <strain evidence="7">CENA21</strain>
    </source>
</reference>
<dbReference type="PROSITE" id="PS50893">
    <property type="entry name" value="ABC_TRANSPORTER_2"/>
    <property type="match status" value="1"/>
</dbReference>
<dbReference type="KEGG" id="npz:ACX27_18250"/>
<gene>
    <name evidence="6" type="ORF">ACX27_18250</name>
</gene>
<dbReference type="Gene3D" id="3.40.50.300">
    <property type="entry name" value="P-loop containing nucleotide triphosphate hydrolases"/>
    <property type="match status" value="1"/>
</dbReference>
<dbReference type="InterPro" id="IPR027417">
    <property type="entry name" value="P-loop_NTPase"/>
</dbReference>
<dbReference type="PANTHER" id="PTHR46743:SF2">
    <property type="entry name" value="TEICHOIC ACIDS EXPORT ATP-BINDING PROTEIN TAGH"/>
    <property type="match status" value="1"/>
</dbReference>
<reference evidence="6 7" key="2">
    <citation type="journal article" date="2016" name="Genome Announc.">
        <title>Draft Genome Sequence of the N2-Fixing Cyanobacterium Nostoc piscinale CENA21, Isolated from the Brazilian Amazon Floodplain.</title>
        <authorList>
            <person name="Leao T."/>
            <person name="Guimaraes P.I."/>
            <person name="de Melo A.G."/>
            <person name="Ramos R.T."/>
            <person name="Leao P.N."/>
            <person name="Silva A."/>
            <person name="Fiore M.F."/>
            <person name="Schneider M.P."/>
        </authorList>
    </citation>
    <scope>NUCLEOTIDE SEQUENCE [LARGE SCALE GENOMIC DNA]</scope>
    <source>
        <strain evidence="6 7">CENA21</strain>
    </source>
</reference>
<accession>A0A0M4TW08</accession>
<dbReference type="OrthoDB" id="9778870at2"/>
<dbReference type="InterPro" id="IPR003593">
    <property type="entry name" value="AAA+_ATPase"/>
</dbReference>
<dbReference type="Gene3D" id="2.70.50.60">
    <property type="entry name" value="abc- transporter (atp binding component) like domain"/>
    <property type="match status" value="1"/>
</dbReference>
<dbReference type="InterPro" id="IPR029439">
    <property type="entry name" value="Wzt_C"/>
</dbReference>
<protein>
    <submittedName>
        <fullName evidence="6">ABC transporter</fullName>
    </submittedName>
</protein>
<dbReference type="GO" id="GO:0005524">
    <property type="term" value="F:ATP binding"/>
    <property type="evidence" value="ECO:0007669"/>
    <property type="project" value="UniProtKB-KW"/>
</dbReference>
<dbReference type="Pfam" id="PF14524">
    <property type="entry name" value="Wzt_C"/>
    <property type="match status" value="1"/>
</dbReference>
<dbReference type="Proteomes" id="UP000062645">
    <property type="component" value="Chromosome"/>
</dbReference>
<evidence type="ECO:0000256" key="1">
    <source>
        <dbReference type="ARBA" id="ARBA00005417"/>
    </source>
</evidence>
<dbReference type="PATRIC" id="fig|224013.5.peg.4366"/>
<keyword evidence="2" id="KW-0813">Transport</keyword>
<name>A0A0M4TW08_9NOSO</name>
<sequence>MSDTIITVENLGKKYIIGHQQQEKYTALRDVIANGAKGLFKSFQNRKFQSSNYHEEFWALKDVSFEIKQGDRVGIIGRNGAGKSTLLKILSRITEPTQGNIKIKGRVASLLEVGTGFHPELTGRENIYLNGAILGMSKAEIKQKFDEIVAFAEVEKFLDTPVKRYSSGMYVRLAFAVAAHLEPEILIVDEVLAVGDAKFQQKCLGKMQEVSTEGRTLIFVSHNNSAIANLCERGIFLEKGSIKADTNSTHALNLYTSELNQLRFIGQENTQYPSIWKVEIDQSALEKGDLDVLVYFTSPWPLNPPLVGIVVYNIHGTPLFGTNTWLDPEFQPQSLSSGIATMMIKNLPLHSGSYKLSVWLGEKNQNYDSKQDAVAFDFISLSSLPQGLSPDFIGPFNVNGKWRLTQYK</sequence>
<dbReference type="STRING" id="224013.ACX27_18250"/>
<dbReference type="PANTHER" id="PTHR46743">
    <property type="entry name" value="TEICHOIC ACIDS EXPORT ATP-BINDING PROTEIN TAGH"/>
    <property type="match status" value="1"/>
</dbReference>
<keyword evidence="7" id="KW-1185">Reference proteome</keyword>
<dbReference type="CDD" id="cd03220">
    <property type="entry name" value="ABC_KpsT_Wzt"/>
    <property type="match status" value="1"/>
</dbReference>
<organism evidence="6 7">
    <name type="scientific">Nostoc piscinale CENA21</name>
    <dbReference type="NCBI Taxonomy" id="224013"/>
    <lineage>
        <taxon>Bacteria</taxon>
        <taxon>Bacillati</taxon>
        <taxon>Cyanobacteriota</taxon>
        <taxon>Cyanophyceae</taxon>
        <taxon>Nostocales</taxon>
        <taxon>Nostocaceae</taxon>
        <taxon>Nostoc</taxon>
    </lineage>
</organism>
<dbReference type="Pfam" id="PF00005">
    <property type="entry name" value="ABC_tran"/>
    <property type="match status" value="1"/>
</dbReference>
<evidence type="ECO:0000256" key="4">
    <source>
        <dbReference type="ARBA" id="ARBA00022840"/>
    </source>
</evidence>
<dbReference type="GO" id="GO:0016020">
    <property type="term" value="C:membrane"/>
    <property type="evidence" value="ECO:0007669"/>
    <property type="project" value="InterPro"/>
</dbReference>
<dbReference type="InterPro" id="IPR003439">
    <property type="entry name" value="ABC_transporter-like_ATP-bd"/>
</dbReference>
<evidence type="ECO:0000256" key="3">
    <source>
        <dbReference type="ARBA" id="ARBA00022741"/>
    </source>
</evidence>
<comment type="similarity">
    <text evidence="1">Belongs to the ABC transporter superfamily.</text>
</comment>
<dbReference type="InterPro" id="IPR050683">
    <property type="entry name" value="Bact_Polysacc_Export_ATP-bd"/>
</dbReference>
<dbReference type="AlphaFoldDB" id="A0A0M4TW08"/>
<evidence type="ECO:0000256" key="2">
    <source>
        <dbReference type="ARBA" id="ARBA00022448"/>
    </source>
</evidence>
<dbReference type="GO" id="GO:0016887">
    <property type="term" value="F:ATP hydrolysis activity"/>
    <property type="evidence" value="ECO:0007669"/>
    <property type="project" value="InterPro"/>
</dbReference>
<dbReference type="GO" id="GO:0140359">
    <property type="term" value="F:ABC-type transporter activity"/>
    <property type="evidence" value="ECO:0007669"/>
    <property type="project" value="InterPro"/>
</dbReference>
<feature type="domain" description="ABC transporter" evidence="5">
    <location>
        <begin position="43"/>
        <end position="264"/>
    </location>
</feature>
<evidence type="ECO:0000313" key="7">
    <source>
        <dbReference type="Proteomes" id="UP000062645"/>
    </source>
</evidence>
<evidence type="ECO:0000313" key="6">
    <source>
        <dbReference type="EMBL" id="ALF54344.1"/>
    </source>
</evidence>
<dbReference type="EMBL" id="CP012036">
    <property type="protein sequence ID" value="ALF54344.1"/>
    <property type="molecule type" value="Genomic_DNA"/>
</dbReference>
<keyword evidence="3" id="KW-0547">Nucleotide-binding</keyword>